<dbReference type="SUPFAM" id="SSF55781">
    <property type="entry name" value="GAF domain-like"/>
    <property type="match status" value="1"/>
</dbReference>
<dbReference type="Pfam" id="PF02518">
    <property type="entry name" value="HATPase_c"/>
    <property type="match status" value="1"/>
</dbReference>
<gene>
    <name evidence="5" type="ORF">JIN78_02790</name>
</gene>
<organism evidence="5 6">
    <name type="scientific">Roseibacillus ishigakijimensis</name>
    <dbReference type="NCBI Taxonomy" id="454146"/>
    <lineage>
        <taxon>Bacteria</taxon>
        <taxon>Pseudomonadati</taxon>
        <taxon>Verrucomicrobiota</taxon>
        <taxon>Verrucomicrobiia</taxon>
        <taxon>Verrucomicrobiales</taxon>
        <taxon>Verrucomicrobiaceae</taxon>
        <taxon>Roseibacillus</taxon>
    </lineage>
</organism>
<keyword evidence="5" id="KW-0418">Kinase</keyword>
<feature type="domain" description="Histidine kinase" evidence="4">
    <location>
        <begin position="174"/>
        <end position="386"/>
    </location>
</feature>
<dbReference type="SUPFAM" id="SSF55874">
    <property type="entry name" value="ATPase domain of HSP90 chaperone/DNA topoisomerase II/histidine kinase"/>
    <property type="match status" value="1"/>
</dbReference>
<dbReference type="Gene3D" id="3.30.565.10">
    <property type="entry name" value="Histidine kinase-like ATPase, C-terminal domain"/>
    <property type="match status" value="1"/>
</dbReference>
<dbReference type="GO" id="GO:0000155">
    <property type="term" value="F:phosphorelay sensor kinase activity"/>
    <property type="evidence" value="ECO:0007669"/>
    <property type="project" value="InterPro"/>
</dbReference>
<dbReference type="EMBL" id="JAENIO010000004">
    <property type="protein sequence ID" value="MBK1832977.1"/>
    <property type="molecule type" value="Genomic_DNA"/>
</dbReference>
<dbReference type="InterPro" id="IPR003018">
    <property type="entry name" value="GAF"/>
</dbReference>
<comment type="catalytic activity">
    <reaction evidence="1">
        <text>ATP + protein L-histidine = ADP + protein N-phospho-L-histidine.</text>
        <dbReference type="EC" id="2.7.13.3"/>
    </reaction>
</comment>
<dbReference type="PANTHER" id="PTHR43102:SF2">
    <property type="entry name" value="GAF DOMAIN-CONTAINING PROTEIN"/>
    <property type="match status" value="1"/>
</dbReference>
<dbReference type="PANTHER" id="PTHR43102">
    <property type="entry name" value="SLR1143 PROTEIN"/>
    <property type="match status" value="1"/>
</dbReference>
<reference evidence="5" key="1">
    <citation type="submission" date="2021-01" db="EMBL/GenBank/DDBJ databases">
        <title>Modified the classification status of verrucomicrobia.</title>
        <authorList>
            <person name="Feng X."/>
        </authorList>
    </citation>
    <scope>NUCLEOTIDE SEQUENCE</scope>
    <source>
        <strain evidence="5">KCTC 12986</strain>
    </source>
</reference>
<dbReference type="EC" id="2.7.13.3" evidence="2"/>
<evidence type="ECO:0000313" key="5">
    <source>
        <dbReference type="EMBL" id="MBK1832977.1"/>
    </source>
</evidence>
<evidence type="ECO:0000256" key="2">
    <source>
        <dbReference type="ARBA" id="ARBA00012438"/>
    </source>
</evidence>
<dbReference type="Pfam" id="PF00512">
    <property type="entry name" value="HisKA"/>
    <property type="match status" value="1"/>
</dbReference>
<protein>
    <recommendedName>
        <fullName evidence="2">histidine kinase</fullName>
        <ecNumber evidence="2">2.7.13.3</ecNumber>
    </recommendedName>
</protein>
<keyword evidence="3" id="KW-0597">Phosphoprotein</keyword>
<dbReference type="Gene3D" id="3.30.450.40">
    <property type="match status" value="1"/>
</dbReference>
<keyword evidence="5" id="KW-0808">Transferase</keyword>
<evidence type="ECO:0000256" key="3">
    <source>
        <dbReference type="ARBA" id="ARBA00022553"/>
    </source>
</evidence>
<accession>A0A934RNM6</accession>
<dbReference type="InterPro" id="IPR029016">
    <property type="entry name" value="GAF-like_dom_sf"/>
</dbReference>
<dbReference type="AlphaFoldDB" id="A0A934RNM6"/>
<sequence>MALEGKKIENKLANSLSDILGELDSSEFDRIAQLASRAVQVPVSLVTIVESERQFFIGAYGLVTPYCETRETPLSHSFCRRVVASRNPVVVTNAREDKRFCDNPAIEDLGVVAYLGFPLMDGEGQVLGAFCLIDTVPRHWSDDEVMLARDFAALSMTQIQFESESVRHRNLIDVLTHDLKTPLSSLDFSARLLMEQREEFKPETAPLLDSMLEATGQAFAMIQQAGFRQEKALKKSSCRLGVVLDVVLASLTETAKAKGIAISVKTLSQLEVPSVDEWLVERVLENLVSNAIKYSPVGGQVSIEMVKRDRMAGFLVRDSGPGFSKRDIPRLYQRYSQLTAKPTGGESSSGLGLSIAKRLTTQTGGQLELISQPGESACFEVLFPQS</sequence>
<dbReference type="CDD" id="cd00082">
    <property type="entry name" value="HisKA"/>
    <property type="match status" value="1"/>
</dbReference>
<proteinExistence type="predicted"/>
<dbReference type="Proteomes" id="UP000604083">
    <property type="component" value="Unassembled WGS sequence"/>
</dbReference>
<dbReference type="Pfam" id="PF01590">
    <property type="entry name" value="GAF"/>
    <property type="match status" value="1"/>
</dbReference>
<dbReference type="InterPro" id="IPR003594">
    <property type="entry name" value="HATPase_dom"/>
</dbReference>
<comment type="caution">
    <text evidence="5">The sequence shown here is derived from an EMBL/GenBank/DDBJ whole genome shotgun (WGS) entry which is preliminary data.</text>
</comment>
<dbReference type="CDD" id="cd00075">
    <property type="entry name" value="HATPase"/>
    <property type="match status" value="1"/>
</dbReference>
<name>A0A934RNM6_9BACT</name>
<dbReference type="PRINTS" id="PR00344">
    <property type="entry name" value="BCTRLSENSOR"/>
</dbReference>
<dbReference type="InterPro" id="IPR005467">
    <property type="entry name" value="His_kinase_dom"/>
</dbReference>
<dbReference type="InterPro" id="IPR036097">
    <property type="entry name" value="HisK_dim/P_sf"/>
</dbReference>
<dbReference type="SMART" id="SM00065">
    <property type="entry name" value="GAF"/>
    <property type="match status" value="1"/>
</dbReference>
<dbReference type="RefSeq" id="WP_200390410.1">
    <property type="nucleotide sequence ID" value="NZ_JAENIO010000004.1"/>
</dbReference>
<dbReference type="InterPro" id="IPR004358">
    <property type="entry name" value="Sig_transdc_His_kin-like_C"/>
</dbReference>
<dbReference type="InterPro" id="IPR003661">
    <property type="entry name" value="HisK_dim/P_dom"/>
</dbReference>
<dbReference type="PROSITE" id="PS50109">
    <property type="entry name" value="HIS_KIN"/>
    <property type="match status" value="1"/>
</dbReference>
<dbReference type="SUPFAM" id="SSF47384">
    <property type="entry name" value="Homodimeric domain of signal transducing histidine kinase"/>
    <property type="match status" value="1"/>
</dbReference>
<dbReference type="InterPro" id="IPR036890">
    <property type="entry name" value="HATPase_C_sf"/>
</dbReference>
<evidence type="ECO:0000313" key="6">
    <source>
        <dbReference type="Proteomes" id="UP000604083"/>
    </source>
</evidence>
<evidence type="ECO:0000256" key="1">
    <source>
        <dbReference type="ARBA" id="ARBA00000085"/>
    </source>
</evidence>
<dbReference type="SMART" id="SM00387">
    <property type="entry name" value="HATPase_c"/>
    <property type="match status" value="1"/>
</dbReference>
<keyword evidence="6" id="KW-1185">Reference proteome</keyword>
<evidence type="ECO:0000259" key="4">
    <source>
        <dbReference type="PROSITE" id="PS50109"/>
    </source>
</evidence>